<dbReference type="Proteomes" id="UP000177798">
    <property type="component" value="Chromosome 9"/>
</dbReference>
<gene>
    <name evidence="2" type="ORF">sscle_09g073830</name>
</gene>
<accession>A0A1D9QDB9</accession>
<dbReference type="EMBL" id="CP017822">
    <property type="protein sequence ID" value="APA12613.1"/>
    <property type="molecule type" value="Genomic_DNA"/>
</dbReference>
<dbReference type="AlphaFoldDB" id="A0A1D9QDB9"/>
<feature type="compositionally biased region" description="Polar residues" evidence="1">
    <location>
        <begin position="71"/>
        <end position="93"/>
    </location>
</feature>
<protein>
    <submittedName>
        <fullName evidence="2">Uncharacterized protein</fullName>
    </submittedName>
</protein>
<evidence type="ECO:0000313" key="3">
    <source>
        <dbReference type="Proteomes" id="UP000177798"/>
    </source>
</evidence>
<evidence type="ECO:0000313" key="2">
    <source>
        <dbReference type="EMBL" id="APA12613.1"/>
    </source>
</evidence>
<proteinExistence type="predicted"/>
<organism evidence="2 3">
    <name type="scientific">Sclerotinia sclerotiorum (strain ATCC 18683 / 1980 / Ss-1)</name>
    <name type="common">White mold</name>
    <name type="synonym">Whetzelinia sclerotiorum</name>
    <dbReference type="NCBI Taxonomy" id="665079"/>
    <lineage>
        <taxon>Eukaryota</taxon>
        <taxon>Fungi</taxon>
        <taxon>Dikarya</taxon>
        <taxon>Ascomycota</taxon>
        <taxon>Pezizomycotina</taxon>
        <taxon>Leotiomycetes</taxon>
        <taxon>Helotiales</taxon>
        <taxon>Sclerotiniaceae</taxon>
        <taxon>Sclerotinia</taxon>
    </lineage>
</organism>
<sequence>MLAPISSNAGRQSDSNSATTLDPSTSAGNATSSREEQSSKEQTQTKRDRSKPRESQPSKRLANILPAPSMATANGTSRGPQSSSVGQPITEGQHSTEHRCNINTYLNRTDSKNIFSLRDALKRHCRLVHLESQESQKAQEAYEKMKRN</sequence>
<evidence type="ECO:0000256" key="1">
    <source>
        <dbReference type="SAM" id="MobiDB-lite"/>
    </source>
</evidence>
<reference evidence="3" key="1">
    <citation type="journal article" date="2017" name="Genome Biol. Evol.">
        <title>The complete genome sequence of the phytopathogenic fungus Sclerotinia sclerotiorum reveals insights into the genome architecture of broad host range pathogens.</title>
        <authorList>
            <person name="Derbyshire M."/>
            <person name="Denton-Giles M."/>
            <person name="Hegedus D."/>
            <person name="Seifbarghy S."/>
            <person name="Rollins J."/>
            <person name="van Kan J."/>
            <person name="Seidl M.F."/>
            <person name="Faino L."/>
            <person name="Mbengue M."/>
            <person name="Navaud O."/>
            <person name="Raffaele S."/>
            <person name="Hammond-Kosack K."/>
            <person name="Heard S."/>
            <person name="Oliver R."/>
        </authorList>
    </citation>
    <scope>NUCLEOTIDE SEQUENCE [LARGE SCALE GENOMIC DNA]</scope>
    <source>
        <strain evidence="3">ATCC 18683 / 1980 / Ss-1</strain>
    </source>
</reference>
<feature type="compositionally biased region" description="Basic and acidic residues" evidence="1">
    <location>
        <begin position="33"/>
        <end position="57"/>
    </location>
</feature>
<feature type="region of interest" description="Disordered" evidence="1">
    <location>
        <begin position="1"/>
        <end position="98"/>
    </location>
</feature>
<name>A0A1D9QDB9_SCLS1</name>
<dbReference type="VEuPathDB" id="FungiDB:sscle_09g073830"/>
<feature type="compositionally biased region" description="Polar residues" evidence="1">
    <location>
        <begin position="1"/>
        <end position="32"/>
    </location>
</feature>